<evidence type="ECO:0000256" key="5">
    <source>
        <dbReference type="ARBA" id="ARBA00011760"/>
    </source>
</evidence>
<evidence type="ECO:0000256" key="1">
    <source>
        <dbReference type="ARBA" id="ARBA00001823"/>
    </source>
</evidence>
<dbReference type="PANTHER" id="PTHR23115">
    <property type="entry name" value="TRANSLATION FACTOR"/>
    <property type="match status" value="1"/>
</dbReference>
<dbReference type="NCBIfam" id="TIGR00455">
    <property type="entry name" value="apsK"/>
    <property type="match status" value="1"/>
</dbReference>
<evidence type="ECO:0000313" key="18">
    <source>
        <dbReference type="Proteomes" id="UP000603352"/>
    </source>
</evidence>
<dbReference type="GO" id="GO:0016301">
    <property type="term" value="F:kinase activity"/>
    <property type="evidence" value="ECO:0007669"/>
    <property type="project" value="UniProtKB-KW"/>
</dbReference>
<evidence type="ECO:0000256" key="13">
    <source>
        <dbReference type="ARBA" id="ARBA00049370"/>
    </source>
</evidence>
<dbReference type="EC" id="2.7.1.25" evidence="14"/>
<feature type="active site" description="Phosphoserine intermediate" evidence="14">
    <location>
        <position position="557"/>
    </location>
</feature>
<evidence type="ECO:0000256" key="9">
    <source>
        <dbReference type="ARBA" id="ARBA00022840"/>
    </source>
</evidence>
<keyword evidence="18" id="KW-1185">Reference proteome</keyword>
<comment type="catalytic activity">
    <reaction evidence="1 14">
        <text>adenosine 5'-phosphosulfate + ATP = 3'-phosphoadenylyl sulfate + ADP + H(+)</text>
        <dbReference type="Rhea" id="RHEA:24152"/>
        <dbReference type="ChEBI" id="CHEBI:15378"/>
        <dbReference type="ChEBI" id="CHEBI:30616"/>
        <dbReference type="ChEBI" id="CHEBI:58243"/>
        <dbReference type="ChEBI" id="CHEBI:58339"/>
        <dbReference type="ChEBI" id="CHEBI:456216"/>
        <dbReference type="EC" id="2.7.1.25"/>
    </reaction>
</comment>
<proteinExistence type="inferred from homology"/>
<evidence type="ECO:0000256" key="14">
    <source>
        <dbReference type="HAMAP-Rule" id="MF_00065"/>
    </source>
</evidence>
<dbReference type="Pfam" id="PF01583">
    <property type="entry name" value="APS_kinase"/>
    <property type="match status" value="1"/>
</dbReference>
<evidence type="ECO:0000256" key="15">
    <source>
        <dbReference type="SAM" id="MobiDB-lite"/>
    </source>
</evidence>
<comment type="subunit">
    <text evidence="5">Sulfate-activating enzymes, NodP and NodQ, may be physically associated.</text>
</comment>
<dbReference type="SUPFAM" id="SSF50465">
    <property type="entry name" value="EF-Tu/eEF-1alpha/eIF2-gamma C-terminal domain"/>
    <property type="match status" value="1"/>
</dbReference>
<dbReference type="InterPro" id="IPR000795">
    <property type="entry name" value="T_Tr_GTP-bd_dom"/>
</dbReference>
<evidence type="ECO:0000256" key="3">
    <source>
        <dbReference type="ARBA" id="ARBA00005438"/>
    </source>
</evidence>
<keyword evidence="7" id="KW-0548">Nucleotidyltransferase</keyword>
<dbReference type="CDD" id="cd02027">
    <property type="entry name" value="APSK"/>
    <property type="match status" value="1"/>
</dbReference>
<keyword evidence="8 14" id="KW-0547">Nucleotide-binding</keyword>
<reference evidence="18" key="1">
    <citation type="journal article" date="2019" name="Int. J. Syst. Evol. Microbiol.">
        <title>The Global Catalogue of Microorganisms (GCM) 10K type strain sequencing project: providing services to taxonomists for standard genome sequencing and annotation.</title>
        <authorList>
            <consortium name="The Broad Institute Genomics Platform"/>
            <consortium name="The Broad Institute Genome Sequencing Center for Infectious Disease"/>
            <person name="Wu L."/>
            <person name="Ma J."/>
        </authorList>
    </citation>
    <scope>NUCLEOTIDE SEQUENCE [LARGE SCALE GENOMIC DNA]</scope>
    <source>
        <strain evidence="18">CGMCC 1.10188</strain>
    </source>
</reference>
<comment type="function">
    <text evidence="2">APS kinase catalyzes the synthesis of activated sulfate.</text>
</comment>
<comment type="similarity">
    <text evidence="14">Belongs to the APS kinase family.</text>
</comment>
<dbReference type="PRINTS" id="PR00315">
    <property type="entry name" value="ELONGATNFCT"/>
</dbReference>
<dbReference type="EMBL" id="BMDZ01000038">
    <property type="protein sequence ID" value="GGB47966.1"/>
    <property type="molecule type" value="Genomic_DNA"/>
</dbReference>
<dbReference type="InterPro" id="IPR031157">
    <property type="entry name" value="G_TR_CS"/>
</dbReference>
<dbReference type="InterPro" id="IPR009000">
    <property type="entry name" value="Transl_B-barrel_sf"/>
</dbReference>
<dbReference type="InterPro" id="IPR027417">
    <property type="entry name" value="P-loop_NTPase"/>
</dbReference>
<keyword evidence="14 17" id="KW-0418">Kinase</keyword>
<evidence type="ECO:0000256" key="12">
    <source>
        <dbReference type="ARBA" id="ARBA00024872"/>
    </source>
</evidence>
<name>A0ABQ1IN23_9PROT</name>
<dbReference type="NCBIfam" id="NF003013">
    <property type="entry name" value="PRK03846.1"/>
    <property type="match status" value="1"/>
</dbReference>
<dbReference type="InterPro" id="IPR059117">
    <property type="entry name" value="APS_kinase_dom"/>
</dbReference>
<evidence type="ECO:0000256" key="8">
    <source>
        <dbReference type="ARBA" id="ARBA00022741"/>
    </source>
</evidence>
<dbReference type="Proteomes" id="UP000603352">
    <property type="component" value="Unassembled WGS sequence"/>
</dbReference>
<keyword evidence="6 14" id="KW-0808">Transferase</keyword>
<dbReference type="PROSITE" id="PS51722">
    <property type="entry name" value="G_TR_2"/>
    <property type="match status" value="1"/>
</dbReference>
<organism evidence="17 18">
    <name type="scientific">Tistrella bauzanensis</name>
    <dbReference type="NCBI Taxonomy" id="657419"/>
    <lineage>
        <taxon>Bacteria</taxon>
        <taxon>Pseudomonadati</taxon>
        <taxon>Pseudomonadota</taxon>
        <taxon>Alphaproteobacteria</taxon>
        <taxon>Geminicoccales</taxon>
        <taxon>Geminicoccaceae</taxon>
        <taxon>Tistrella</taxon>
    </lineage>
</organism>
<feature type="binding site" evidence="14">
    <location>
        <begin position="483"/>
        <end position="490"/>
    </location>
    <ligand>
        <name>ATP</name>
        <dbReference type="ChEBI" id="CHEBI:30616"/>
    </ligand>
</feature>
<protein>
    <recommendedName>
        <fullName evidence="14">Adenylyl-sulfate kinase</fullName>
        <ecNumber evidence="14">2.7.1.25</ecNumber>
    </recommendedName>
    <alternativeName>
        <fullName evidence="14">APS kinase</fullName>
    </alternativeName>
    <alternativeName>
        <fullName evidence="14">ATP adenosine-5'-phosphosulfate 3'-phosphotransferase</fullName>
    </alternativeName>
    <alternativeName>
        <fullName evidence="14">Adenosine-5'-phosphosulfate kinase</fullName>
    </alternativeName>
</protein>
<dbReference type="SUPFAM" id="SSF52540">
    <property type="entry name" value="P-loop containing nucleoside triphosphate hydrolases"/>
    <property type="match status" value="2"/>
</dbReference>
<comment type="pathway">
    <text evidence="14">Sulfur metabolism; hydrogen sulfide biosynthesis; sulfite from sulfate: step 2/3.</text>
</comment>
<gene>
    <name evidence="17" type="primary">nodQ</name>
    <name evidence="14" type="synonym">cysC</name>
    <name evidence="17" type="ORF">GCM10011505_31330</name>
</gene>
<feature type="domain" description="Tr-type G" evidence="16">
    <location>
        <begin position="28"/>
        <end position="240"/>
    </location>
</feature>
<evidence type="ECO:0000256" key="10">
    <source>
        <dbReference type="ARBA" id="ARBA00023134"/>
    </source>
</evidence>
<dbReference type="InterPro" id="IPR044139">
    <property type="entry name" value="CysN_NoDQ_III"/>
</dbReference>
<evidence type="ECO:0000256" key="2">
    <source>
        <dbReference type="ARBA" id="ARBA00002357"/>
    </source>
</evidence>
<dbReference type="Gene3D" id="3.40.50.300">
    <property type="entry name" value="P-loop containing nucleotide triphosphate hydrolases"/>
    <property type="match status" value="2"/>
</dbReference>
<comment type="similarity">
    <text evidence="3">In the C-terminal section; belongs to the APS kinase family.</text>
</comment>
<evidence type="ECO:0000256" key="6">
    <source>
        <dbReference type="ARBA" id="ARBA00022679"/>
    </source>
</evidence>
<dbReference type="InterPro" id="IPR050100">
    <property type="entry name" value="TRAFAC_GTPase_members"/>
</dbReference>
<dbReference type="NCBIfam" id="TIGR02034">
    <property type="entry name" value="CysN"/>
    <property type="match status" value="1"/>
</dbReference>
<dbReference type="Gene3D" id="2.40.30.10">
    <property type="entry name" value="Translation factors"/>
    <property type="match status" value="2"/>
</dbReference>
<comment type="function">
    <text evidence="14">Catalyzes the synthesis of activated sulfate.</text>
</comment>
<comment type="caution">
    <text evidence="17">The sequence shown here is derived from an EMBL/GenBank/DDBJ whole genome shotgun (WGS) entry which is preliminary data.</text>
</comment>
<keyword evidence="11" id="KW-0511">Multifunctional enzyme</keyword>
<dbReference type="PROSITE" id="PS00301">
    <property type="entry name" value="G_TR_1"/>
    <property type="match status" value="1"/>
</dbReference>
<dbReference type="InterPro" id="IPR011779">
    <property type="entry name" value="SO4_adenylTrfase_lsu"/>
</dbReference>
<dbReference type="InterPro" id="IPR054696">
    <property type="entry name" value="GTP-eEF1A_C"/>
</dbReference>
<dbReference type="SUPFAM" id="SSF50447">
    <property type="entry name" value="Translation proteins"/>
    <property type="match status" value="1"/>
</dbReference>
<dbReference type="Pfam" id="PF22594">
    <property type="entry name" value="GTP-eEF1A_C"/>
    <property type="match status" value="1"/>
</dbReference>
<evidence type="ECO:0000313" key="17">
    <source>
        <dbReference type="EMBL" id="GGB47966.1"/>
    </source>
</evidence>
<evidence type="ECO:0000256" key="11">
    <source>
        <dbReference type="ARBA" id="ARBA00023268"/>
    </source>
</evidence>
<comment type="function">
    <text evidence="12">Proposed to provide activated sulfate for transfer to Nod factor. ATP sulfurylase may be the GTPase, regulating ATP sulfurylase activity.</text>
</comment>
<dbReference type="Pfam" id="PF00009">
    <property type="entry name" value="GTP_EFTU"/>
    <property type="match status" value="1"/>
</dbReference>
<comment type="similarity">
    <text evidence="4">In the N-terminal section; belongs to the TRAFAC class translation factor GTPase superfamily. Classic translation factor GTPase family. CysN/NodQ subfamily.</text>
</comment>
<dbReference type="InterPro" id="IPR009001">
    <property type="entry name" value="Transl_elong_EF1A/Init_IF2_C"/>
</dbReference>
<dbReference type="CDD" id="cd04095">
    <property type="entry name" value="CysN_NoDQ_III"/>
    <property type="match status" value="1"/>
</dbReference>
<evidence type="ECO:0000256" key="7">
    <source>
        <dbReference type="ARBA" id="ARBA00022695"/>
    </source>
</evidence>
<dbReference type="HAMAP" id="MF_00065">
    <property type="entry name" value="Adenylyl_sulf_kinase"/>
    <property type="match status" value="1"/>
</dbReference>
<keyword evidence="10" id="KW-0342">GTP-binding</keyword>
<dbReference type="InterPro" id="IPR002891">
    <property type="entry name" value="APS"/>
</dbReference>
<accession>A0ABQ1IN23</accession>
<keyword evidence="14" id="KW-0597">Phosphoprotein</keyword>
<evidence type="ECO:0000259" key="16">
    <source>
        <dbReference type="PROSITE" id="PS51722"/>
    </source>
</evidence>
<feature type="region of interest" description="Disordered" evidence="15">
    <location>
        <begin position="1"/>
        <end position="20"/>
    </location>
</feature>
<evidence type="ECO:0000256" key="4">
    <source>
        <dbReference type="ARBA" id="ARBA00007237"/>
    </source>
</evidence>
<sequence>MTAQTAPIQDQIAAPDPSSASDTAAVERALMRIVIVGHVDHGKSTLVGRLLNDSGSLPEGRVESIRAMSERRGMPFEWSFVMDALKAERDQGITIDSAQIWFKSARRDYVIIDAPGHKEFLKNMITGAAAAEAAVLVIDAAEGVREQSRRHGYLLHLLGLRQIAVVVNKMDLVGFDQARYDAVVAEYSAYLSGIGVTATHFVPVAAREGGNIVDRATDTMPWYDGPTVIGALDGFTPAPVLDDRALRLPVQDVYKFDERRIIAGRIESGRLAVGDTVMVSPSNKTVRVRSIEHWGRGTQPVVAGTGRSVGITFDDQIFIERGDVISHVDQPPVLTDVFRARLFWLGRTPLAVGSSYVMKLATRQVRVTVDRIEKVIDAGSLSGADDGTVPVQVERNAVAEVVLRSRGLLALDAFNQLPNTGRFVLIEDYDTVGGGIISMDGYPDQRDAVTRKSTNITAVEHRVTPDARARRNGHTGGVLWLTGLSGAGKSTLAIELEQRLFAKGYQVFVLDGDNVRHGLNANLGFSPEDRTENIRRVGEVAALFAEAGFLVVTAFISPYRADRDRARVAAGAGFHEVHIRAGLDVCEGRDPKGLYAKARRGEIRDFTGIDAPYEAPEAPELTVDTGALGIDDAVQLVMSYIERTFAISRVL</sequence>
<comment type="catalytic activity">
    <reaction evidence="13">
        <text>sulfate + ATP + H(+) = adenosine 5'-phosphosulfate + diphosphate</text>
        <dbReference type="Rhea" id="RHEA:18133"/>
        <dbReference type="ChEBI" id="CHEBI:15378"/>
        <dbReference type="ChEBI" id="CHEBI:16189"/>
        <dbReference type="ChEBI" id="CHEBI:30616"/>
        <dbReference type="ChEBI" id="CHEBI:33019"/>
        <dbReference type="ChEBI" id="CHEBI:58243"/>
        <dbReference type="EC" id="2.7.7.4"/>
    </reaction>
</comment>
<keyword evidence="9 14" id="KW-0067">ATP-binding</keyword>